<accession>A0A348B5Q0</accession>
<dbReference type="Proteomes" id="UP000276741">
    <property type="component" value="Chromosome"/>
</dbReference>
<organism evidence="3 5">
    <name type="scientific">Sulfodiicoccus acidiphilus</name>
    <dbReference type="NCBI Taxonomy" id="1670455"/>
    <lineage>
        <taxon>Archaea</taxon>
        <taxon>Thermoproteota</taxon>
        <taxon>Thermoprotei</taxon>
        <taxon>Sulfolobales</taxon>
        <taxon>Sulfolobaceae</taxon>
        <taxon>Sulfodiicoccus</taxon>
    </lineage>
</organism>
<dbReference type="AlphaFoldDB" id="A0A348B5Q0"/>
<sequence length="346" mass="38362">MKAVVTGGAGFIGSRVAESLARDGFEVVVFDNFGRGSLLGKSLGDPLYNWRRIEHLPSVRLFKGDVRDRSAVLEATKGADVIVHTAAQVAVTTSLTDPVTDFEVNARGTLNVLEAARLNDSSFVLSSTNKVYGERVNAIPVREEPTRYEFADSRFRNGVPEDFGVDLTGHTPYGTSKLLADLYAQDYHHTYGLKTGVFRMSCVYGDHQFGVEDQGWVAWFTIATLTDRPITIYGDGKQVRDVLFVDDMVRAYRLFLSSGLKHGVYNLGGGPENTLSLLELLSLLRELTGKSPRVGFSDWRRADQKVYVSDVSKAERELGWRPEIGVREGVSRLVKWAQDYLASVKV</sequence>
<reference evidence="3" key="3">
    <citation type="journal article" date="2019" name="BMC Res. Notes">
        <title>Complete genome sequence of the Sulfodiicoccus acidiphilus strain HS-1T, the first crenarchaeon that lacks polB3, isolated from an acidic hot spring in Ohwaku-dani, Hakone, Japan.</title>
        <authorList>
            <person name="Sakai H.D."/>
            <person name="Kurosawa N."/>
        </authorList>
    </citation>
    <scope>NUCLEOTIDE SEQUENCE</scope>
    <source>
        <strain evidence="3">HS-1</strain>
    </source>
</reference>
<dbReference type="SUPFAM" id="SSF51735">
    <property type="entry name" value="NAD(P)-binding Rossmann-fold domains"/>
    <property type="match status" value="1"/>
</dbReference>
<evidence type="ECO:0000256" key="1">
    <source>
        <dbReference type="ARBA" id="ARBA00007637"/>
    </source>
</evidence>
<dbReference type="KEGG" id="sacd:HS1genome_1891"/>
<evidence type="ECO:0000313" key="5">
    <source>
        <dbReference type="Proteomes" id="UP000276741"/>
    </source>
</evidence>
<reference evidence="4" key="1">
    <citation type="journal article" date="2014" name="Int. J. Syst. Evol. Microbiol.">
        <title>Complete genome sequence of Corynebacterium casei LMG S-19264T (=DSM 44701T), isolated from a smear-ripened cheese.</title>
        <authorList>
            <consortium name="US DOE Joint Genome Institute (JGI-PGF)"/>
            <person name="Walter F."/>
            <person name="Albersmeier A."/>
            <person name="Kalinowski J."/>
            <person name="Ruckert C."/>
        </authorList>
    </citation>
    <scope>NUCLEOTIDE SEQUENCE</scope>
    <source>
        <strain evidence="4">JCM 31740</strain>
    </source>
</reference>
<evidence type="ECO:0000313" key="3">
    <source>
        <dbReference type="EMBL" id="BBD73502.1"/>
    </source>
</evidence>
<dbReference type="Gene3D" id="3.40.50.720">
    <property type="entry name" value="NAD(P)-binding Rossmann-like Domain"/>
    <property type="match status" value="1"/>
</dbReference>
<dbReference type="InterPro" id="IPR001509">
    <property type="entry name" value="Epimerase_deHydtase"/>
</dbReference>
<dbReference type="EMBL" id="AP018553">
    <property type="protein sequence ID" value="BBD73502.1"/>
    <property type="molecule type" value="Genomic_DNA"/>
</dbReference>
<name>A0A348B5Q0_9CREN</name>
<comment type="similarity">
    <text evidence="1">Belongs to the NAD(P)-dependent epimerase/dehydratase family.</text>
</comment>
<dbReference type="PANTHER" id="PTHR43000">
    <property type="entry name" value="DTDP-D-GLUCOSE 4,6-DEHYDRATASE-RELATED"/>
    <property type="match status" value="1"/>
</dbReference>
<protein>
    <submittedName>
        <fullName evidence="3">CDP-paratose 2-epimerase</fullName>
    </submittedName>
</protein>
<dbReference type="InterPro" id="IPR036291">
    <property type="entry name" value="NAD(P)-bd_dom_sf"/>
</dbReference>
<evidence type="ECO:0000313" key="4">
    <source>
        <dbReference type="EMBL" id="GGT92702.1"/>
    </source>
</evidence>
<dbReference type="Proteomes" id="UP000616143">
    <property type="component" value="Unassembled WGS sequence"/>
</dbReference>
<gene>
    <name evidence="4" type="ORF">GCM10007116_08090</name>
    <name evidence="3" type="ORF">HS1genome_1891</name>
</gene>
<dbReference type="OrthoDB" id="4907at2157"/>
<dbReference type="EMBL" id="BMQS01000006">
    <property type="protein sequence ID" value="GGT92702.1"/>
    <property type="molecule type" value="Genomic_DNA"/>
</dbReference>
<keyword evidence="5" id="KW-1185">Reference proteome</keyword>
<dbReference type="GeneID" id="38667363"/>
<dbReference type="RefSeq" id="WP_126450726.1">
    <property type="nucleotide sequence ID" value="NZ_AP018553.1"/>
</dbReference>
<evidence type="ECO:0000259" key="2">
    <source>
        <dbReference type="Pfam" id="PF01370"/>
    </source>
</evidence>
<proteinExistence type="inferred from homology"/>
<reference evidence="5" key="2">
    <citation type="submission" date="2018-04" db="EMBL/GenBank/DDBJ databases">
        <title>Complete genome sequence of Sulfodiicoccus acidiphilus strain HS-1.</title>
        <authorList>
            <person name="Sakai H.D."/>
            <person name="Kurosawa N."/>
        </authorList>
    </citation>
    <scope>NUCLEOTIDE SEQUENCE [LARGE SCALE GENOMIC DNA]</scope>
    <source>
        <strain evidence="5">HS-1</strain>
    </source>
</reference>
<reference evidence="4" key="4">
    <citation type="submission" date="2020-09" db="EMBL/GenBank/DDBJ databases">
        <authorList>
            <person name="Sun Q."/>
            <person name="Ohkuma M."/>
        </authorList>
    </citation>
    <scope>NUCLEOTIDE SEQUENCE</scope>
    <source>
        <strain evidence="4">JCM 31740</strain>
    </source>
</reference>
<feature type="domain" description="NAD-dependent epimerase/dehydratase" evidence="2">
    <location>
        <begin position="4"/>
        <end position="268"/>
    </location>
</feature>
<dbReference type="Pfam" id="PF01370">
    <property type="entry name" value="Epimerase"/>
    <property type="match status" value="1"/>
</dbReference>